<evidence type="ECO:0000256" key="7">
    <source>
        <dbReference type="ARBA" id="ARBA00022777"/>
    </source>
</evidence>
<dbReference type="GO" id="GO:0005829">
    <property type="term" value="C:cytosol"/>
    <property type="evidence" value="ECO:0007669"/>
    <property type="project" value="TreeGrafter"/>
</dbReference>
<keyword evidence="9 11" id="KW-0057">Aromatic amino acid biosynthesis</keyword>
<evidence type="ECO:0000256" key="5">
    <source>
        <dbReference type="ARBA" id="ARBA00022679"/>
    </source>
</evidence>
<dbReference type="PANTHER" id="PTHR21087">
    <property type="entry name" value="SHIKIMATE KINASE"/>
    <property type="match status" value="1"/>
</dbReference>
<dbReference type="InterPro" id="IPR031322">
    <property type="entry name" value="Shikimate/glucono_kinase"/>
</dbReference>
<dbReference type="Gene3D" id="3.40.50.300">
    <property type="entry name" value="P-loop containing nucleotide triphosphate hydrolases"/>
    <property type="match status" value="1"/>
</dbReference>
<evidence type="ECO:0000256" key="11">
    <source>
        <dbReference type="HAMAP-Rule" id="MF_00109"/>
    </source>
</evidence>
<dbReference type="EMBL" id="BQKC01000001">
    <property type="protein sequence ID" value="GJM55525.1"/>
    <property type="molecule type" value="Genomic_DNA"/>
</dbReference>
<dbReference type="GO" id="GO:0000287">
    <property type="term" value="F:magnesium ion binding"/>
    <property type="evidence" value="ECO:0007669"/>
    <property type="project" value="UniProtKB-UniRule"/>
</dbReference>
<feature type="binding site" evidence="11">
    <location>
        <position position="128"/>
    </location>
    <ligand>
        <name>ATP</name>
        <dbReference type="ChEBI" id="CHEBI:30616"/>
    </ligand>
</feature>
<keyword evidence="8 11" id="KW-0067">ATP-binding</keyword>
<evidence type="ECO:0000256" key="9">
    <source>
        <dbReference type="ARBA" id="ARBA00023141"/>
    </source>
</evidence>
<comment type="caution">
    <text evidence="12">The sequence shown here is derived from an EMBL/GenBank/DDBJ whole genome shotgun (WGS) entry which is preliminary data.</text>
</comment>
<comment type="pathway">
    <text evidence="1 11">Metabolic intermediate biosynthesis; chorismate biosynthesis; chorismate from D-erythrose 4-phosphate and phosphoenolpyruvate: step 5/7.</text>
</comment>
<dbReference type="GO" id="GO:0009073">
    <property type="term" value="P:aromatic amino acid family biosynthetic process"/>
    <property type="evidence" value="ECO:0007669"/>
    <property type="project" value="UniProtKB-KW"/>
</dbReference>
<dbReference type="SUPFAM" id="SSF52540">
    <property type="entry name" value="P-loop containing nucleoside triphosphate hydrolases"/>
    <property type="match status" value="1"/>
</dbReference>
<sequence>MEHDGMVVHDDCDHVLFVGFSGAGKSTVARNLGHMFHRRYVDTDRLVERRLHGSLPVLWHSRGEAAFRDAEAGVLESLKAEKSLLVSCGGGTVESGRNRRLMGELGHVVFLDGTFEDSLAQMRSMRRRPDLVDLAHAANVYELRRPLYESVCDYRVIITGKTFEEVACECGALLWEEGLL</sequence>
<feature type="binding site" evidence="11">
    <location>
        <position position="26"/>
    </location>
    <ligand>
        <name>Mg(2+)</name>
        <dbReference type="ChEBI" id="CHEBI:18420"/>
    </ligand>
</feature>
<evidence type="ECO:0000256" key="3">
    <source>
        <dbReference type="ARBA" id="ARBA00012154"/>
    </source>
</evidence>
<keyword evidence="4 11" id="KW-0028">Amino-acid biosynthesis</keyword>
<dbReference type="AlphaFoldDB" id="A0AAV5B3Z9"/>
<comment type="subcellular location">
    <subcellularLocation>
        <location evidence="11">Cytoplasm</location>
    </subcellularLocation>
</comment>
<dbReference type="PANTHER" id="PTHR21087:SF16">
    <property type="entry name" value="SHIKIMATE KINASE 1, CHLOROPLASTIC"/>
    <property type="match status" value="1"/>
</dbReference>
<evidence type="ECO:0000313" key="12">
    <source>
        <dbReference type="EMBL" id="GJM55525.1"/>
    </source>
</evidence>
<name>A0AAV5B3Z9_9ACTN</name>
<feature type="binding site" evidence="11">
    <location>
        <begin position="22"/>
        <end position="27"/>
    </location>
    <ligand>
        <name>ATP</name>
        <dbReference type="ChEBI" id="CHEBI:30616"/>
    </ligand>
</feature>
<keyword evidence="11" id="KW-0479">Metal-binding</keyword>
<comment type="subunit">
    <text evidence="11">Monomer.</text>
</comment>
<evidence type="ECO:0000256" key="1">
    <source>
        <dbReference type="ARBA" id="ARBA00004842"/>
    </source>
</evidence>
<evidence type="ECO:0000256" key="10">
    <source>
        <dbReference type="ARBA" id="ARBA00048567"/>
    </source>
</evidence>
<dbReference type="GO" id="GO:0008652">
    <property type="term" value="P:amino acid biosynthetic process"/>
    <property type="evidence" value="ECO:0007669"/>
    <property type="project" value="UniProtKB-KW"/>
</dbReference>
<dbReference type="GO" id="GO:0004765">
    <property type="term" value="F:shikimate kinase activity"/>
    <property type="evidence" value="ECO:0007669"/>
    <property type="project" value="UniProtKB-UniRule"/>
</dbReference>
<dbReference type="RefSeq" id="WP_251173201.1">
    <property type="nucleotide sequence ID" value="NZ_BQKC01000001.1"/>
</dbReference>
<dbReference type="HAMAP" id="MF_00109">
    <property type="entry name" value="Shikimate_kinase"/>
    <property type="match status" value="1"/>
</dbReference>
<proteinExistence type="inferred from homology"/>
<dbReference type="InterPro" id="IPR000623">
    <property type="entry name" value="Shikimate_kinase/TSH1"/>
</dbReference>
<dbReference type="GO" id="GO:0005524">
    <property type="term" value="F:ATP binding"/>
    <property type="evidence" value="ECO:0007669"/>
    <property type="project" value="UniProtKB-UniRule"/>
</dbReference>
<evidence type="ECO:0000256" key="2">
    <source>
        <dbReference type="ARBA" id="ARBA00006997"/>
    </source>
</evidence>
<evidence type="ECO:0000256" key="6">
    <source>
        <dbReference type="ARBA" id="ARBA00022741"/>
    </source>
</evidence>
<comment type="cofactor">
    <cofactor evidence="11">
        <name>Mg(2+)</name>
        <dbReference type="ChEBI" id="CHEBI:18420"/>
    </cofactor>
    <text evidence="11">Binds 1 Mg(2+) ion per subunit.</text>
</comment>
<feature type="binding site" evidence="11">
    <location>
        <position position="144"/>
    </location>
    <ligand>
        <name>substrate</name>
    </ligand>
</feature>
<gene>
    <name evidence="11 12" type="primary">aroK</name>
    <name evidence="12" type="ORF">ATOP_11800</name>
</gene>
<dbReference type="InterPro" id="IPR023000">
    <property type="entry name" value="Shikimate_kinase_CS"/>
</dbReference>
<keyword evidence="7 11" id="KW-0418">Kinase</keyword>
<feature type="binding site" evidence="11">
    <location>
        <position position="68"/>
    </location>
    <ligand>
        <name>substrate</name>
    </ligand>
</feature>
<accession>A0AAV5B3Z9</accession>
<feature type="binding site" evidence="11">
    <location>
        <position position="90"/>
    </location>
    <ligand>
        <name>substrate</name>
    </ligand>
</feature>
<feature type="binding site" evidence="11">
    <location>
        <position position="44"/>
    </location>
    <ligand>
        <name>substrate</name>
    </ligand>
</feature>
<dbReference type="Proteomes" id="UP001055025">
    <property type="component" value="Unassembled WGS sequence"/>
</dbReference>
<organism evidence="12 13">
    <name type="scientific">Granulimonas faecalis</name>
    <dbReference type="NCBI Taxonomy" id="2894155"/>
    <lineage>
        <taxon>Bacteria</taxon>
        <taxon>Bacillati</taxon>
        <taxon>Actinomycetota</taxon>
        <taxon>Coriobacteriia</taxon>
        <taxon>Coriobacteriales</taxon>
        <taxon>Kribbibacteriaceae</taxon>
        <taxon>Granulimonas</taxon>
    </lineage>
</organism>
<keyword evidence="5 11" id="KW-0808">Transferase</keyword>
<comment type="similarity">
    <text evidence="2 11">Belongs to the shikimate kinase family.</text>
</comment>
<evidence type="ECO:0000256" key="8">
    <source>
        <dbReference type="ARBA" id="ARBA00022840"/>
    </source>
</evidence>
<comment type="catalytic activity">
    <reaction evidence="10 11">
        <text>shikimate + ATP = 3-phosphoshikimate + ADP + H(+)</text>
        <dbReference type="Rhea" id="RHEA:13121"/>
        <dbReference type="ChEBI" id="CHEBI:15378"/>
        <dbReference type="ChEBI" id="CHEBI:30616"/>
        <dbReference type="ChEBI" id="CHEBI:36208"/>
        <dbReference type="ChEBI" id="CHEBI:145989"/>
        <dbReference type="ChEBI" id="CHEBI:456216"/>
        <dbReference type="EC" id="2.7.1.71"/>
    </reaction>
</comment>
<dbReference type="CDD" id="cd00464">
    <property type="entry name" value="SK"/>
    <property type="match status" value="1"/>
</dbReference>
<comment type="caution">
    <text evidence="11">Lacks conserved residue(s) required for the propagation of feature annotation.</text>
</comment>
<evidence type="ECO:0000313" key="13">
    <source>
        <dbReference type="Proteomes" id="UP001055025"/>
    </source>
</evidence>
<keyword evidence="13" id="KW-1185">Reference proteome</keyword>
<keyword evidence="11" id="KW-0963">Cytoplasm</keyword>
<dbReference type="EC" id="2.7.1.71" evidence="3 11"/>
<keyword evidence="11" id="KW-0460">Magnesium</keyword>
<protein>
    <recommendedName>
        <fullName evidence="3 11">Shikimate kinase</fullName>
        <shortName evidence="11">SK</shortName>
        <ecNumber evidence="3 11">2.7.1.71</ecNumber>
    </recommendedName>
</protein>
<dbReference type="GO" id="GO:0009423">
    <property type="term" value="P:chorismate biosynthetic process"/>
    <property type="evidence" value="ECO:0007669"/>
    <property type="project" value="UniProtKB-UniRule"/>
</dbReference>
<dbReference type="Pfam" id="PF01202">
    <property type="entry name" value="SKI"/>
    <property type="match status" value="1"/>
</dbReference>
<comment type="function">
    <text evidence="11">Catalyzes the specific phosphorylation of the 3-hydroxyl group of shikimic acid using ATP as a cosubstrate.</text>
</comment>
<dbReference type="PROSITE" id="PS01128">
    <property type="entry name" value="SHIKIMATE_KINASE"/>
    <property type="match status" value="1"/>
</dbReference>
<dbReference type="InterPro" id="IPR027417">
    <property type="entry name" value="P-loop_NTPase"/>
</dbReference>
<keyword evidence="6 11" id="KW-0547">Nucleotide-binding</keyword>
<reference evidence="12" key="1">
    <citation type="journal article" date="2022" name="Int. J. Syst. Evol. Microbiol.">
        <title>Granulimonas faecalis gen. nov., sp. nov., and Leptogranulimonas caecicola gen. nov., sp. nov., novel lactate-producing Atopobiaceae bacteria isolated from mouse intestines, and an emended description of the family Atopobiaceae.</title>
        <authorList>
            <person name="Morinaga K."/>
            <person name="Kusada H."/>
            <person name="Sakamoto S."/>
            <person name="Murakami T."/>
            <person name="Toyoda A."/>
            <person name="Mori H."/>
            <person name="Meng X.Y."/>
            <person name="Takashino M."/>
            <person name="Murotomi K."/>
            <person name="Tamaki H."/>
        </authorList>
    </citation>
    <scope>NUCLEOTIDE SEQUENCE</scope>
    <source>
        <strain evidence="12">OPF53</strain>
    </source>
</reference>
<evidence type="ECO:0000256" key="4">
    <source>
        <dbReference type="ARBA" id="ARBA00022605"/>
    </source>
</evidence>
<dbReference type="PRINTS" id="PR01100">
    <property type="entry name" value="SHIKIMTKNASE"/>
</dbReference>